<dbReference type="InterPro" id="IPR045051">
    <property type="entry name" value="SBT"/>
</dbReference>
<gene>
    <name evidence="7" type="ORF">SHERM_02516</name>
</gene>
<dbReference type="AlphaFoldDB" id="A0A9N7RKL8"/>
<comment type="caution">
    <text evidence="7">The sequence shown here is derived from an EMBL/GenBank/DDBJ whole genome shotgun (WGS) entry which is preliminary data.</text>
</comment>
<evidence type="ECO:0000256" key="5">
    <source>
        <dbReference type="ARBA" id="ARBA00022825"/>
    </source>
</evidence>
<dbReference type="InterPro" id="IPR000209">
    <property type="entry name" value="Peptidase_S8/S53_dom"/>
</dbReference>
<keyword evidence="5" id="KW-0720">Serine protease</keyword>
<organism evidence="7 8">
    <name type="scientific">Striga hermonthica</name>
    <name type="common">Purple witchweed</name>
    <name type="synonym">Buchnera hermonthica</name>
    <dbReference type="NCBI Taxonomy" id="68872"/>
    <lineage>
        <taxon>Eukaryota</taxon>
        <taxon>Viridiplantae</taxon>
        <taxon>Streptophyta</taxon>
        <taxon>Embryophyta</taxon>
        <taxon>Tracheophyta</taxon>
        <taxon>Spermatophyta</taxon>
        <taxon>Magnoliopsida</taxon>
        <taxon>eudicotyledons</taxon>
        <taxon>Gunneridae</taxon>
        <taxon>Pentapetalae</taxon>
        <taxon>asterids</taxon>
        <taxon>lamiids</taxon>
        <taxon>Lamiales</taxon>
        <taxon>Orobanchaceae</taxon>
        <taxon>Buchnereae</taxon>
        <taxon>Striga</taxon>
    </lineage>
</organism>
<dbReference type="PANTHER" id="PTHR10795">
    <property type="entry name" value="PROPROTEIN CONVERTASE SUBTILISIN/KEXIN"/>
    <property type="match status" value="1"/>
</dbReference>
<evidence type="ECO:0000256" key="2">
    <source>
        <dbReference type="ARBA" id="ARBA00022670"/>
    </source>
</evidence>
<dbReference type="GO" id="GO:0004252">
    <property type="term" value="F:serine-type endopeptidase activity"/>
    <property type="evidence" value="ECO:0007669"/>
    <property type="project" value="InterPro"/>
</dbReference>
<dbReference type="PROSITE" id="PS00138">
    <property type="entry name" value="SUBTILASE_SER"/>
    <property type="match status" value="1"/>
</dbReference>
<keyword evidence="8" id="KW-1185">Reference proteome</keyword>
<dbReference type="InterPro" id="IPR023828">
    <property type="entry name" value="Peptidase_S8_Ser-AS"/>
</dbReference>
<dbReference type="Pfam" id="PF00082">
    <property type="entry name" value="Peptidase_S8"/>
    <property type="match status" value="1"/>
</dbReference>
<evidence type="ECO:0000256" key="3">
    <source>
        <dbReference type="ARBA" id="ARBA00022729"/>
    </source>
</evidence>
<dbReference type="InterPro" id="IPR036852">
    <property type="entry name" value="Peptidase_S8/S53_dom_sf"/>
</dbReference>
<keyword evidence="3" id="KW-0732">Signal</keyword>
<dbReference type="EMBL" id="CACSLK010028053">
    <property type="protein sequence ID" value="CAA0834705.1"/>
    <property type="molecule type" value="Genomic_DNA"/>
</dbReference>
<keyword evidence="4" id="KW-0378">Hydrolase</keyword>
<dbReference type="SUPFAM" id="SSF52743">
    <property type="entry name" value="Subtilisin-like"/>
    <property type="match status" value="1"/>
</dbReference>
<dbReference type="Proteomes" id="UP001153555">
    <property type="component" value="Unassembled WGS sequence"/>
</dbReference>
<dbReference type="Gene3D" id="3.40.50.200">
    <property type="entry name" value="Peptidase S8/S53 domain"/>
    <property type="match status" value="1"/>
</dbReference>
<evidence type="ECO:0000313" key="7">
    <source>
        <dbReference type="EMBL" id="CAA0834705.1"/>
    </source>
</evidence>
<dbReference type="OrthoDB" id="206201at2759"/>
<protein>
    <submittedName>
        <fullName evidence="7">Subtilisin-like serine endopeptidase family protein</fullName>
    </submittedName>
</protein>
<dbReference type="CDD" id="cd02120">
    <property type="entry name" value="PA_subtilisin_like"/>
    <property type="match status" value="1"/>
</dbReference>
<accession>A0A9N7RKL8</accession>
<comment type="similarity">
    <text evidence="1">Belongs to the peptidase S8 family.</text>
</comment>
<evidence type="ECO:0000259" key="6">
    <source>
        <dbReference type="Pfam" id="PF00082"/>
    </source>
</evidence>
<keyword evidence="2" id="KW-0645">Protease</keyword>
<name>A0A9N7RKL8_STRHE</name>
<sequence>MYICQNQSDEQLIVSPDLPRLSTPITQDECLYDSHWTKEADNLFIDLLIESHLLGKWSSGRPGPAVFGYCRTIFIYESEQTVSHDEFDERFNFLQKRDILDILPHATVRTCPNHTPLGQIKLSADCGIGALYIAGRVLSLGPLSCKLIGARYYTLQRHWCQGRSRTWHPHGLDGGRKPCGQHELLRHSGRDGQGRGPMGSGGGVQSVLDGEVKYDSISIGSLHAANKGILTVHSAGNNGFSPGTVTSVAPWIFTVGASTMDRGIVTKLPLGDGKIFDGKAVNPFKMKGSSELPLVYGKDVTSSCSETNAKLRSPGCLNSSLVTGKIVLCDDPKGIEEGLNAGAAGVVSKQGITPDVSFVVPLPATTLVADNLKLVQDYVNSTKDAKASIAISEPIKNTDAPLVASFSSKGPNIIVHDILKPDITDPGVEIFAAYSPEAPASNYASDKRSVKYNILSGTSMSCPHVTGAAAYVKSIHPDWSFCNQICSNDNR</sequence>
<evidence type="ECO:0000256" key="4">
    <source>
        <dbReference type="ARBA" id="ARBA00022801"/>
    </source>
</evidence>
<dbReference type="GO" id="GO:0006508">
    <property type="term" value="P:proteolysis"/>
    <property type="evidence" value="ECO:0007669"/>
    <property type="project" value="UniProtKB-KW"/>
</dbReference>
<reference evidence="7" key="1">
    <citation type="submission" date="2019-12" db="EMBL/GenBank/DDBJ databases">
        <authorList>
            <person name="Scholes J."/>
        </authorList>
    </citation>
    <scope>NUCLEOTIDE SEQUENCE</scope>
</reference>
<proteinExistence type="inferred from homology"/>
<feature type="domain" description="Peptidase S8/S53" evidence="6">
    <location>
        <begin position="222"/>
        <end position="480"/>
    </location>
</feature>
<evidence type="ECO:0000313" key="8">
    <source>
        <dbReference type="Proteomes" id="UP001153555"/>
    </source>
</evidence>
<evidence type="ECO:0000256" key="1">
    <source>
        <dbReference type="ARBA" id="ARBA00011073"/>
    </source>
</evidence>
<dbReference type="Gene3D" id="3.50.30.30">
    <property type="match status" value="1"/>
</dbReference>